<evidence type="ECO:0000256" key="1">
    <source>
        <dbReference type="SAM" id="MobiDB-lite"/>
    </source>
</evidence>
<dbReference type="RefSeq" id="XP_040488011.1">
    <property type="nucleotide sequence ID" value="XM_040632077.1"/>
</dbReference>
<feature type="region of interest" description="Disordered" evidence="1">
    <location>
        <begin position="309"/>
        <end position="495"/>
    </location>
</feature>
<feature type="compositionally biased region" description="Gly residues" evidence="1">
    <location>
        <begin position="12"/>
        <end position="21"/>
    </location>
</feature>
<feature type="compositionally biased region" description="Basic and acidic residues" evidence="1">
    <location>
        <begin position="475"/>
        <end position="484"/>
    </location>
</feature>
<dbReference type="Proteomes" id="UP000261680">
    <property type="component" value="Chromosome X"/>
</dbReference>
<feature type="region of interest" description="Disordered" evidence="1">
    <location>
        <begin position="111"/>
        <end position="246"/>
    </location>
</feature>
<reference evidence="2" key="1">
    <citation type="submission" date="2024-06" db="UniProtKB">
        <authorList>
            <consortium name="RefSeq"/>
        </authorList>
    </citation>
    <scope>NUCLEOTIDE SEQUENCE [LARGE SCALE GENOMIC DNA]</scope>
</reference>
<organism evidence="2 3">
    <name type="scientific">Ursus maritimus</name>
    <name type="common">Polar bear</name>
    <name type="synonym">Thalarctos maritimus</name>
    <dbReference type="NCBI Taxonomy" id="29073"/>
    <lineage>
        <taxon>Eukaryota</taxon>
        <taxon>Metazoa</taxon>
        <taxon>Chordata</taxon>
        <taxon>Craniata</taxon>
        <taxon>Vertebrata</taxon>
        <taxon>Euteleostomi</taxon>
        <taxon>Mammalia</taxon>
        <taxon>Eutheria</taxon>
        <taxon>Laurasiatheria</taxon>
        <taxon>Carnivora</taxon>
        <taxon>Caniformia</taxon>
        <taxon>Ursidae</taxon>
        <taxon>Ursus</taxon>
    </lineage>
</organism>
<dbReference type="AlphaFoldDB" id="A0A8M1FXB4"/>
<reference evidence="3" key="2">
    <citation type="submission" date="2025-08" db="UniProtKB">
        <authorList>
            <consortium name="RefSeq"/>
        </authorList>
    </citation>
    <scope>IDENTIFICATION</scope>
    <source>
        <tissue evidence="3">Whole blood</tissue>
    </source>
</reference>
<dbReference type="InterPro" id="IPR027822">
    <property type="entry name" value="DUF4641"/>
</dbReference>
<dbReference type="KEGG" id="umr:103680199"/>
<feature type="region of interest" description="Disordered" evidence="1">
    <location>
        <begin position="1"/>
        <end position="96"/>
    </location>
</feature>
<evidence type="ECO:0000313" key="3">
    <source>
        <dbReference type="RefSeq" id="XP_040488011.1"/>
    </source>
</evidence>
<feature type="compositionally biased region" description="Basic residues" evidence="1">
    <location>
        <begin position="381"/>
        <end position="394"/>
    </location>
</feature>
<evidence type="ECO:0000313" key="2">
    <source>
        <dbReference type="Proteomes" id="UP000261680"/>
    </source>
</evidence>
<dbReference type="PANTHER" id="PTHR31866">
    <property type="entry name" value="GENE 4779-RELATED"/>
    <property type="match status" value="1"/>
</dbReference>
<dbReference type="GeneID" id="103680199"/>
<name>A0A8M1FXB4_URSMA</name>
<dbReference type="Pfam" id="PF15483">
    <property type="entry name" value="DUF4641"/>
    <property type="match status" value="1"/>
</dbReference>
<sequence>MSDPDEVPVSGAGFGPEGGEQSGARPARPGPPRAPALGVDAGPPRSGEGEGGFPDAESEREVLEAGGPVLWGRVGRPGSPADHKGDGPAYASHVADESAADIVQQLADRDALGLRRNRSPEGGAAAASGGWAGLEAGPGGRGALALGRVESQPPSAAPPHVGGPEGGRAWGTPKRGAKSRSNVRVDRRRRSAAAKGPGVLPSDPESSDEFSEIQPMRVSIRSKEGGQAKPSSPEDRGDTPRHSNIHVRENFLHTLGSFLTSAPRGFTSLVERQAFGELDISRSKKMQSVVWGKGESRPSYQGAAAVAAAGGLPGATSRRKVAQEKKTLGGASKVASGKSFPSWGQTVSADPPEPATFPPISGVPPLGRSKRYALFPLGTKQSKHMGSGKKSAARRAREAELMAVAGEGSDSNRDAFPKGQTQRPEPSCLVMRRGECSRGDLYTRAPQVPGGSEPLAPSQGDVLPRVPAPSSDQEPLDHTPRPERQQLPPAGAQGCPRCVVLQREIDDLKEQLAAMQSLTDKFQSL</sequence>
<feature type="compositionally biased region" description="Basic and acidic residues" evidence="1">
    <location>
        <begin position="221"/>
        <end position="246"/>
    </location>
</feature>
<dbReference type="OrthoDB" id="9629060at2759"/>
<dbReference type="PANTHER" id="PTHR31866:SF1">
    <property type="entry name" value="GENE 4779-RELATED"/>
    <property type="match status" value="1"/>
</dbReference>
<gene>
    <name evidence="3" type="primary">LOC103680199</name>
</gene>
<feature type="compositionally biased region" description="Gly residues" evidence="1">
    <location>
        <begin position="130"/>
        <end position="142"/>
    </location>
</feature>
<protein>
    <submittedName>
        <fullName evidence="3">Uncharacterized protein CXorf49 homolog</fullName>
    </submittedName>
</protein>
<keyword evidence="2" id="KW-1185">Reference proteome</keyword>
<accession>A0A8M1FXB4</accession>
<proteinExistence type="predicted"/>